<feature type="domain" description="HTH tetR-type" evidence="3">
    <location>
        <begin position="32"/>
        <end position="92"/>
    </location>
</feature>
<dbReference type="PROSITE" id="PS50977">
    <property type="entry name" value="HTH_TETR_2"/>
    <property type="match status" value="1"/>
</dbReference>
<geneLocation type="plasmid" evidence="4 5">
    <name>unnamed3</name>
</geneLocation>
<dbReference type="InterPro" id="IPR039536">
    <property type="entry name" value="TetR_C_Proteobacteria"/>
</dbReference>
<gene>
    <name evidence="4" type="ORF">DEW08_29235</name>
</gene>
<dbReference type="EMBL" id="CP029358">
    <property type="protein sequence ID" value="AWK90072.1"/>
    <property type="molecule type" value="Genomic_DNA"/>
</dbReference>
<organism evidence="4 5">
    <name type="scientific">Azospirillum thermophilum</name>
    <dbReference type="NCBI Taxonomy" id="2202148"/>
    <lineage>
        <taxon>Bacteria</taxon>
        <taxon>Pseudomonadati</taxon>
        <taxon>Pseudomonadota</taxon>
        <taxon>Alphaproteobacteria</taxon>
        <taxon>Rhodospirillales</taxon>
        <taxon>Azospirillaceae</taxon>
        <taxon>Azospirillum</taxon>
    </lineage>
</organism>
<keyword evidence="5" id="KW-1185">Reference proteome</keyword>
<evidence type="ECO:0000256" key="2">
    <source>
        <dbReference type="PROSITE-ProRule" id="PRU00335"/>
    </source>
</evidence>
<dbReference type="Gene3D" id="1.10.357.10">
    <property type="entry name" value="Tetracycline Repressor, domain 2"/>
    <property type="match status" value="1"/>
</dbReference>
<dbReference type="GO" id="GO:0003700">
    <property type="term" value="F:DNA-binding transcription factor activity"/>
    <property type="evidence" value="ECO:0007669"/>
    <property type="project" value="TreeGrafter"/>
</dbReference>
<keyword evidence="1 2" id="KW-0238">DNA-binding</keyword>
<dbReference type="PANTHER" id="PTHR30055">
    <property type="entry name" value="HTH-TYPE TRANSCRIPTIONAL REGULATOR RUTR"/>
    <property type="match status" value="1"/>
</dbReference>
<protein>
    <submittedName>
        <fullName evidence="4">TetR/AcrR family transcriptional regulator</fullName>
    </submittedName>
</protein>
<dbReference type="PANTHER" id="PTHR30055:SF223">
    <property type="entry name" value="HTH-TYPE TRANSCRIPTIONAL REGULATOR UIDR"/>
    <property type="match status" value="1"/>
</dbReference>
<dbReference type="KEGG" id="azz:DEW08_29235"/>
<dbReference type="InterPro" id="IPR036271">
    <property type="entry name" value="Tet_transcr_reg_TetR-rel_C_sf"/>
</dbReference>
<evidence type="ECO:0000313" key="5">
    <source>
        <dbReference type="Proteomes" id="UP000245629"/>
    </source>
</evidence>
<reference evidence="5" key="1">
    <citation type="submission" date="2018-05" db="EMBL/GenBank/DDBJ databases">
        <title>Azospirillum thermophila sp. nov., a novel isolated from hot spring.</title>
        <authorList>
            <person name="Zhao Z."/>
        </authorList>
    </citation>
    <scope>NUCLEOTIDE SEQUENCE [LARGE SCALE GENOMIC DNA]</scope>
    <source>
        <strain evidence="5">CFH 70021</strain>
        <plasmid evidence="5">unnamed3</plasmid>
    </source>
</reference>
<keyword evidence="4" id="KW-0614">Plasmid</keyword>
<accession>A0A2S2CZZ4</accession>
<name>A0A2S2CZZ4_9PROT</name>
<dbReference type="InterPro" id="IPR001647">
    <property type="entry name" value="HTH_TetR"/>
</dbReference>
<evidence type="ECO:0000313" key="4">
    <source>
        <dbReference type="EMBL" id="AWK90072.1"/>
    </source>
</evidence>
<evidence type="ECO:0000256" key="1">
    <source>
        <dbReference type="ARBA" id="ARBA00023125"/>
    </source>
</evidence>
<dbReference type="InterPro" id="IPR009057">
    <property type="entry name" value="Homeodomain-like_sf"/>
</dbReference>
<dbReference type="SUPFAM" id="SSF46689">
    <property type="entry name" value="Homeodomain-like"/>
    <property type="match status" value="1"/>
</dbReference>
<sequence length="222" mass="24206">MPGWEICQREISVSDSAHKVQKPRGRPPLSEDVLRGKVAEAATRVILAHGYPAMTMEAVAQQAGVAKKTVYRFAANRDELVGLIVGSWTEALPPAFDAEATDAAEAVRILENILVLIAERVLTADAVGLFRLLVNDLPARDDVLAIYGRNGIERSRGMLADWLARHRSRGVLALADPAMAADLILSMVVAEPLRRIAIGISQPQPAWDIRPRVRAALDLLRL</sequence>
<dbReference type="Pfam" id="PF00440">
    <property type="entry name" value="TetR_N"/>
    <property type="match status" value="1"/>
</dbReference>
<proteinExistence type="predicted"/>
<dbReference type="Pfam" id="PF14246">
    <property type="entry name" value="TetR_C_7"/>
    <property type="match status" value="1"/>
</dbReference>
<dbReference type="Proteomes" id="UP000245629">
    <property type="component" value="Plasmid unnamed3"/>
</dbReference>
<dbReference type="SUPFAM" id="SSF48498">
    <property type="entry name" value="Tetracyclin repressor-like, C-terminal domain"/>
    <property type="match status" value="1"/>
</dbReference>
<dbReference type="GO" id="GO:0000976">
    <property type="term" value="F:transcription cis-regulatory region binding"/>
    <property type="evidence" value="ECO:0007669"/>
    <property type="project" value="TreeGrafter"/>
</dbReference>
<dbReference type="InterPro" id="IPR050109">
    <property type="entry name" value="HTH-type_TetR-like_transc_reg"/>
</dbReference>
<dbReference type="AlphaFoldDB" id="A0A2S2CZZ4"/>
<feature type="DNA-binding region" description="H-T-H motif" evidence="2">
    <location>
        <begin position="55"/>
        <end position="74"/>
    </location>
</feature>
<dbReference type="OrthoDB" id="7584337at2"/>
<dbReference type="PRINTS" id="PR00455">
    <property type="entry name" value="HTHTETR"/>
</dbReference>
<evidence type="ECO:0000259" key="3">
    <source>
        <dbReference type="PROSITE" id="PS50977"/>
    </source>
</evidence>